<gene>
    <name evidence="1" type="ORF">APLA_LOCUS15159</name>
</gene>
<evidence type="ECO:0000313" key="2">
    <source>
        <dbReference type="Proteomes" id="UP000494256"/>
    </source>
</evidence>
<reference evidence="1 2" key="1">
    <citation type="submission" date="2020-04" db="EMBL/GenBank/DDBJ databases">
        <authorList>
            <person name="Wallbank WR R."/>
            <person name="Pardo Diaz C."/>
            <person name="Kozak K."/>
            <person name="Martin S."/>
            <person name="Jiggins C."/>
            <person name="Moest M."/>
            <person name="Warren A I."/>
            <person name="Byers J.R.P. K."/>
            <person name="Montejo-Kovacevich G."/>
            <person name="Yen C E."/>
        </authorList>
    </citation>
    <scope>NUCLEOTIDE SEQUENCE [LARGE SCALE GENOMIC DNA]</scope>
</reference>
<evidence type="ECO:0008006" key="3">
    <source>
        <dbReference type="Google" id="ProtNLM"/>
    </source>
</evidence>
<dbReference type="Proteomes" id="UP000494256">
    <property type="component" value="Unassembled WGS sequence"/>
</dbReference>
<name>A0A8S1AZ01_ARCPL</name>
<dbReference type="OrthoDB" id="7394351at2759"/>
<evidence type="ECO:0000313" key="1">
    <source>
        <dbReference type="EMBL" id="CAB3255060.1"/>
    </source>
</evidence>
<dbReference type="AlphaFoldDB" id="A0A8S1AZ01"/>
<comment type="caution">
    <text evidence="1">The sequence shown here is derived from an EMBL/GenBank/DDBJ whole genome shotgun (WGS) entry which is preliminary data.</text>
</comment>
<accession>A0A8S1AZ01</accession>
<sequence>MSTLQFRTLLGRNLIGTFTSRRKRVSNLPSFVCKRPKVDSPQKAKYGLPDDLRLSDVGSHLPGPLDSYRRCRACSSNANSKKSKIQCIRCEVALCIVPCFANFHKP</sequence>
<protein>
    <recommendedName>
        <fullName evidence="3">PiggyBac transposable element-derived protein 4 C-terminal zinc-ribbon domain-containing protein</fullName>
    </recommendedName>
</protein>
<dbReference type="EMBL" id="CADEBD010000422">
    <property type="protein sequence ID" value="CAB3255060.1"/>
    <property type="molecule type" value="Genomic_DNA"/>
</dbReference>
<proteinExistence type="predicted"/>
<organism evidence="1 2">
    <name type="scientific">Arctia plantaginis</name>
    <name type="common">Wood tiger moth</name>
    <name type="synonym">Phalaena plantaginis</name>
    <dbReference type="NCBI Taxonomy" id="874455"/>
    <lineage>
        <taxon>Eukaryota</taxon>
        <taxon>Metazoa</taxon>
        <taxon>Ecdysozoa</taxon>
        <taxon>Arthropoda</taxon>
        <taxon>Hexapoda</taxon>
        <taxon>Insecta</taxon>
        <taxon>Pterygota</taxon>
        <taxon>Neoptera</taxon>
        <taxon>Endopterygota</taxon>
        <taxon>Lepidoptera</taxon>
        <taxon>Glossata</taxon>
        <taxon>Ditrysia</taxon>
        <taxon>Noctuoidea</taxon>
        <taxon>Erebidae</taxon>
        <taxon>Arctiinae</taxon>
        <taxon>Arctia</taxon>
    </lineage>
</organism>